<name>A0A9Q2NZE5_9RHOB</name>
<dbReference type="GO" id="GO:0050660">
    <property type="term" value="F:flavin adenine dinucleotide binding"/>
    <property type="evidence" value="ECO:0007669"/>
    <property type="project" value="TreeGrafter"/>
</dbReference>
<dbReference type="Gene3D" id="3.40.50.1220">
    <property type="entry name" value="TPP-binding domain"/>
    <property type="match status" value="1"/>
</dbReference>
<dbReference type="RefSeq" id="WP_171046009.1">
    <property type="nucleotide sequence ID" value="NZ_JAFBWU010000017.1"/>
</dbReference>
<dbReference type="PANTHER" id="PTHR18968">
    <property type="entry name" value="THIAMINE PYROPHOSPHATE ENZYMES"/>
    <property type="match status" value="1"/>
</dbReference>
<dbReference type="Pfam" id="PF02775">
    <property type="entry name" value="TPP_enzyme_C"/>
    <property type="match status" value="1"/>
</dbReference>
<feature type="domain" description="Thiamine pyrophosphate enzyme TPP-binding" evidence="7">
    <location>
        <begin position="366"/>
        <end position="512"/>
    </location>
</feature>
<dbReference type="Pfam" id="PF02776">
    <property type="entry name" value="TPP_enzyme_N"/>
    <property type="match status" value="1"/>
</dbReference>
<evidence type="ECO:0000313" key="10">
    <source>
        <dbReference type="EMBL" id="MBM2419304.1"/>
    </source>
</evidence>
<dbReference type="AlphaFoldDB" id="A0A9Q2NZE5"/>
<accession>A0A9Q2NZE5</accession>
<dbReference type="InterPro" id="IPR012000">
    <property type="entry name" value="Thiamin_PyroP_enz_cen_dom"/>
</dbReference>
<evidence type="ECO:0000256" key="2">
    <source>
        <dbReference type="ARBA" id="ARBA00007812"/>
    </source>
</evidence>
<protein>
    <submittedName>
        <fullName evidence="9">Thiamine pyrophosphate-binding protein</fullName>
    </submittedName>
</protein>
<dbReference type="EMBL" id="JAFBXF010000017">
    <property type="protein sequence ID" value="MBM2419304.1"/>
    <property type="molecule type" value="Genomic_DNA"/>
</dbReference>
<keyword evidence="12" id="KW-1185">Reference proteome</keyword>
<reference evidence="9 12" key="1">
    <citation type="submission" date="2021-01" db="EMBL/GenBank/DDBJ databases">
        <title>Diatom-associated Roseobacters Show Island Model of Population Structure.</title>
        <authorList>
            <person name="Qu L."/>
            <person name="Feng X."/>
            <person name="Chen Y."/>
            <person name="Li L."/>
            <person name="Wang X."/>
            <person name="Hu Z."/>
            <person name="Wang H."/>
            <person name="Luo H."/>
        </authorList>
    </citation>
    <scope>NUCLEOTIDE SEQUENCE</scope>
    <source>
        <strain evidence="10 12">CC28-63</strain>
        <strain evidence="9">CC28-69</strain>
    </source>
</reference>
<evidence type="ECO:0000313" key="9">
    <source>
        <dbReference type="EMBL" id="MBM2414633.1"/>
    </source>
</evidence>
<dbReference type="InterPro" id="IPR029061">
    <property type="entry name" value="THDP-binding"/>
</dbReference>
<sequence length="528" mass="55471">MTQLTVAEHLVGALYRRGTRRIYGVPGGGSSLDLIAGAEARGMTFVLARCENSAVMMAAADADISGVPGAVLTTKGPGLAQAMNGLAHASLDRAPVVCITDGFSDALSSYVTHQVFDQEAMSRPVVKGYSRLEAGDPATEIEQLIDLACTPCRGPVHIELTGVAARRKVGPATQTTKTKPEVPSVEHARRLISQARRPVVVVGLEARTVPEETLRLVEGLGCPVLTTYKAKGVIPNAHAARVGLFTGGAAEAPTIDKADLIVLVGLDPVELILQPWRYDVPVLDIAEMRHEPHYTTATVGVYGALASSLEALSGRNENSDWTPEKIQDLAAAMRASIAFPESEAIDPQVIVEAAADHLGGARITVDAGAHMLSATGFWPADKPNDLQISNGLASMAFALPAAIGTGLAEPSRRVIAFTGDGGLKMCIGELATAVQYQAPVTVIVFNDGALTMIDLKQQQRGMATAGVRWPRTDFAVVARGFGCTAWRVSTRAEYDAALAEAAKTLGPTLIDVVLDPGGYAAQLKAMRG</sequence>
<evidence type="ECO:0000256" key="3">
    <source>
        <dbReference type="ARBA" id="ARBA00022679"/>
    </source>
</evidence>
<dbReference type="GO" id="GO:0009099">
    <property type="term" value="P:L-valine biosynthetic process"/>
    <property type="evidence" value="ECO:0007669"/>
    <property type="project" value="TreeGrafter"/>
</dbReference>
<dbReference type="InterPro" id="IPR029035">
    <property type="entry name" value="DHS-like_NAD/FAD-binding_dom"/>
</dbReference>
<dbReference type="Pfam" id="PF00205">
    <property type="entry name" value="TPP_enzyme_M"/>
    <property type="match status" value="1"/>
</dbReference>
<dbReference type="SUPFAM" id="SSF52467">
    <property type="entry name" value="DHS-like NAD/FAD-binding domain"/>
    <property type="match status" value="1"/>
</dbReference>
<evidence type="ECO:0000259" key="8">
    <source>
        <dbReference type="Pfam" id="PF02776"/>
    </source>
</evidence>
<feature type="domain" description="Thiamine pyrophosphate enzyme N-terminal TPP-binding" evidence="8">
    <location>
        <begin position="5"/>
        <end position="121"/>
    </location>
</feature>
<dbReference type="InterPro" id="IPR012001">
    <property type="entry name" value="Thiamin_PyroP_enz_TPP-bd_dom"/>
</dbReference>
<dbReference type="CDD" id="cd07035">
    <property type="entry name" value="TPP_PYR_POX_like"/>
    <property type="match status" value="1"/>
</dbReference>
<evidence type="ECO:0000313" key="11">
    <source>
        <dbReference type="Proteomes" id="UP000755667"/>
    </source>
</evidence>
<evidence type="ECO:0000256" key="1">
    <source>
        <dbReference type="ARBA" id="ARBA00001964"/>
    </source>
</evidence>
<dbReference type="GO" id="GO:0009097">
    <property type="term" value="P:isoleucine biosynthetic process"/>
    <property type="evidence" value="ECO:0007669"/>
    <property type="project" value="TreeGrafter"/>
</dbReference>
<dbReference type="EMBL" id="JAFBXE010000017">
    <property type="protein sequence ID" value="MBM2414633.1"/>
    <property type="molecule type" value="Genomic_DNA"/>
</dbReference>
<dbReference type="GO" id="GO:0000287">
    <property type="term" value="F:magnesium ion binding"/>
    <property type="evidence" value="ECO:0007669"/>
    <property type="project" value="InterPro"/>
</dbReference>
<dbReference type="SUPFAM" id="SSF52518">
    <property type="entry name" value="Thiamin diphosphate-binding fold (THDP-binding)"/>
    <property type="match status" value="2"/>
</dbReference>
<keyword evidence="4 5" id="KW-0786">Thiamine pyrophosphate</keyword>
<gene>
    <name evidence="9" type="ORF">JQX41_20115</name>
    <name evidence="10" type="ORF">JQX48_20135</name>
</gene>
<evidence type="ECO:0000259" key="6">
    <source>
        <dbReference type="Pfam" id="PF00205"/>
    </source>
</evidence>
<dbReference type="Proteomes" id="UP000809440">
    <property type="component" value="Unassembled WGS sequence"/>
</dbReference>
<evidence type="ECO:0000313" key="12">
    <source>
        <dbReference type="Proteomes" id="UP000809440"/>
    </source>
</evidence>
<evidence type="ECO:0000256" key="4">
    <source>
        <dbReference type="ARBA" id="ARBA00023052"/>
    </source>
</evidence>
<dbReference type="GO" id="GO:0003984">
    <property type="term" value="F:acetolactate synthase activity"/>
    <property type="evidence" value="ECO:0007669"/>
    <property type="project" value="TreeGrafter"/>
</dbReference>
<dbReference type="GO" id="GO:0030976">
    <property type="term" value="F:thiamine pyrophosphate binding"/>
    <property type="evidence" value="ECO:0007669"/>
    <property type="project" value="InterPro"/>
</dbReference>
<dbReference type="Proteomes" id="UP000755667">
    <property type="component" value="Unassembled WGS sequence"/>
</dbReference>
<comment type="caution">
    <text evidence="9">The sequence shown here is derived from an EMBL/GenBank/DDBJ whole genome shotgun (WGS) entry which is preliminary data.</text>
</comment>
<comment type="similarity">
    <text evidence="2 5">Belongs to the TPP enzyme family.</text>
</comment>
<dbReference type="InterPro" id="IPR045229">
    <property type="entry name" value="TPP_enz"/>
</dbReference>
<evidence type="ECO:0000256" key="5">
    <source>
        <dbReference type="RuleBase" id="RU362132"/>
    </source>
</evidence>
<dbReference type="Gene3D" id="3.40.50.970">
    <property type="match status" value="2"/>
</dbReference>
<feature type="domain" description="Thiamine pyrophosphate enzyme central" evidence="6">
    <location>
        <begin position="185"/>
        <end position="312"/>
    </location>
</feature>
<proteinExistence type="inferred from homology"/>
<evidence type="ECO:0000259" key="7">
    <source>
        <dbReference type="Pfam" id="PF02775"/>
    </source>
</evidence>
<dbReference type="InterPro" id="IPR000399">
    <property type="entry name" value="TPP-bd_CS"/>
</dbReference>
<dbReference type="PROSITE" id="PS00187">
    <property type="entry name" value="TPP_ENZYMES"/>
    <property type="match status" value="1"/>
</dbReference>
<dbReference type="GO" id="GO:0005948">
    <property type="term" value="C:acetolactate synthase complex"/>
    <property type="evidence" value="ECO:0007669"/>
    <property type="project" value="TreeGrafter"/>
</dbReference>
<comment type="cofactor">
    <cofactor evidence="1">
        <name>thiamine diphosphate</name>
        <dbReference type="ChEBI" id="CHEBI:58937"/>
    </cofactor>
</comment>
<dbReference type="InterPro" id="IPR011766">
    <property type="entry name" value="TPP_enzyme_TPP-bd"/>
</dbReference>
<dbReference type="PANTHER" id="PTHR18968:SF13">
    <property type="entry name" value="ACETOLACTATE SYNTHASE CATALYTIC SUBUNIT, MITOCHONDRIAL"/>
    <property type="match status" value="1"/>
</dbReference>
<organism evidence="9 11">
    <name type="scientific">Marivita cryptomonadis</name>
    <dbReference type="NCBI Taxonomy" id="505252"/>
    <lineage>
        <taxon>Bacteria</taxon>
        <taxon>Pseudomonadati</taxon>
        <taxon>Pseudomonadota</taxon>
        <taxon>Alphaproteobacteria</taxon>
        <taxon>Rhodobacterales</taxon>
        <taxon>Roseobacteraceae</taxon>
        <taxon>Marivita</taxon>
    </lineage>
</organism>
<keyword evidence="3" id="KW-0808">Transferase</keyword>